<proteinExistence type="predicted"/>
<protein>
    <submittedName>
        <fullName evidence="2">Uncharacterized protein</fullName>
    </submittedName>
</protein>
<dbReference type="HOGENOM" id="CLU_1272377_0_0_1"/>
<feature type="region of interest" description="Disordered" evidence="1">
    <location>
        <begin position="118"/>
        <end position="186"/>
    </location>
</feature>
<keyword evidence="3" id="KW-1185">Reference proteome</keyword>
<dbReference type="EMBL" id="KL142368">
    <property type="protein sequence ID" value="KDR84475.1"/>
    <property type="molecule type" value="Genomic_DNA"/>
</dbReference>
<sequence>MPVGVRRRAVDISAWQHIAFGSFVDVISEVFASAFISFIASCALSPTLSFVALNTPTRRPPEITTLCLSGSHVPQVRILGHLRKYRLSDTVGLVHLLPTTSFMTVNCRPSGFKLRASSCKPQQLDPTPSLHSKSKHWPKFRNPNDTTTTEGFGSAPAQNRQRSRIPPDSSFPCNTDTPSRTLRLRLPTGTGIGTGKHCPSRLPSSESPLCFLQDLKT</sequence>
<organism evidence="2 3">
    <name type="scientific">Galerina marginata (strain CBS 339.88)</name>
    <dbReference type="NCBI Taxonomy" id="685588"/>
    <lineage>
        <taxon>Eukaryota</taxon>
        <taxon>Fungi</taxon>
        <taxon>Dikarya</taxon>
        <taxon>Basidiomycota</taxon>
        <taxon>Agaricomycotina</taxon>
        <taxon>Agaricomycetes</taxon>
        <taxon>Agaricomycetidae</taxon>
        <taxon>Agaricales</taxon>
        <taxon>Agaricineae</taxon>
        <taxon>Strophariaceae</taxon>
        <taxon>Galerina</taxon>
    </lineage>
</organism>
<feature type="compositionally biased region" description="Polar residues" evidence="1">
    <location>
        <begin position="171"/>
        <end position="180"/>
    </location>
</feature>
<gene>
    <name evidence="2" type="ORF">GALMADRAFT_714755</name>
</gene>
<feature type="compositionally biased region" description="Polar residues" evidence="1">
    <location>
        <begin position="143"/>
        <end position="160"/>
    </location>
</feature>
<reference evidence="3" key="1">
    <citation type="journal article" date="2014" name="Proc. Natl. Acad. Sci. U.S.A.">
        <title>Extensive sampling of basidiomycete genomes demonstrates inadequacy of the white-rot/brown-rot paradigm for wood decay fungi.</title>
        <authorList>
            <person name="Riley R."/>
            <person name="Salamov A.A."/>
            <person name="Brown D.W."/>
            <person name="Nagy L.G."/>
            <person name="Floudas D."/>
            <person name="Held B.W."/>
            <person name="Levasseur A."/>
            <person name="Lombard V."/>
            <person name="Morin E."/>
            <person name="Otillar R."/>
            <person name="Lindquist E.A."/>
            <person name="Sun H."/>
            <person name="LaButti K.M."/>
            <person name="Schmutz J."/>
            <person name="Jabbour D."/>
            <person name="Luo H."/>
            <person name="Baker S.E."/>
            <person name="Pisabarro A.G."/>
            <person name="Walton J.D."/>
            <person name="Blanchette R.A."/>
            <person name="Henrissat B."/>
            <person name="Martin F."/>
            <person name="Cullen D."/>
            <person name="Hibbett D.S."/>
            <person name="Grigoriev I.V."/>
        </authorList>
    </citation>
    <scope>NUCLEOTIDE SEQUENCE [LARGE SCALE GENOMIC DNA]</scope>
    <source>
        <strain evidence="3">CBS 339.88</strain>
    </source>
</reference>
<dbReference type="AlphaFoldDB" id="A0A067TMQ8"/>
<dbReference type="Proteomes" id="UP000027222">
    <property type="component" value="Unassembled WGS sequence"/>
</dbReference>
<evidence type="ECO:0000256" key="1">
    <source>
        <dbReference type="SAM" id="MobiDB-lite"/>
    </source>
</evidence>
<evidence type="ECO:0000313" key="3">
    <source>
        <dbReference type="Proteomes" id="UP000027222"/>
    </source>
</evidence>
<name>A0A067TMQ8_GALM3</name>
<feature type="compositionally biased region" description="Polar residues" evidence="1">
    <location>
        <begin position="119"/>
        <end position="131"/>
    </location>
</feature>
<accession>A0A067TMQ8</accession>
<evidence type="ECO:0000313" key="2">
    <source>
        <dbReference type="EMBL" id="KDR84475.1"/>
    </source>
</evidence>